<evidence type="ECO:0000313" key="1">
    <source>
        <dbReference type="EMBL" id="MEI5906651.1"/>
    </source>
</evidence>
<protein>
    <submittedName>
        <fullName evidence="1">Ornithine cyclodeaminase</fullName>
    </submittedName>
</protein>
<dbReference type="EMBL" id="JBBAXC010000004">
    <property type="protein sequence ID" value="MEI5906651.1"/>
    <property type="molecule type" value="Genomic_DNA"/>
</dbReference>
<comment type="caution">
    <text evidence="1">The sequence shown here is derived from an EMBL/GenBank/DDBJ whole genome shotgun (WGS) entry which is preliminary data.</text>
</comment>
<name>A0ABU8HBG0_9BACI</name>
<dbReference type="RefSeq" id="WP_336586086.1">
    <property type="nucleotide sequence ID" value="NZ_JBBAXC010000004.1"/>
</dbReference>
<dbReference type="Proteomes" id="UP001312865">
    <property type="component" value="Unassembled WGS sequence"/>
</dbReference>
<accession>A0ABU8HBG0</accession>
<dbReference type="InterPro" id="IPR011047">
    <property type="entry name" value="Quinoprotein_ADH-like_sf"/>
</dbReference>
<evidence type="ECO:0000313" key="2">
    <source>
        <dbReference type="Proteomes" id="UP001312865"/>
    </source>
</evidence>
<dbReference type="Gene3D" id="2.130.10.10">
    <property type="entry name" value="YVTN repeat-like/Quinoprotein amine dehydrogenase"/>
    <property type="match status" value="1"/>
</dbReference>
<dbReference type="SUPFAM" id="SSF63825">
    <property type="entry name" value="YWTD domain"/>
    <property type="match status" value="1"/>
</dbReference>
<organism evidence="1 2">
    <name type="scientific">Bacillus spongiae</name>
    <dbReference type="NCBI Taxonomy" id="2683610"/>
    <lineage>
        <taxon>Bacteria</taxon>
        <taxon>Bacillati</taxon>
        <taxon>Bacillota</taxon>
        <taxon>Bacilli</taxon>
        <taxon>Bacillales</taxon>
        <taxon>Bacillaceae</taxon>
        <taxon>Bacillus</taxon>
    </lineage>
</organism>
<dbReference type="SUPFAM" id="SSF50998">
    <property type="entry name" value="Quinoprotein alcohol dehydrogenase-like"/>
    <property type="match status" value="1"/>
</dbReference>
<proteinExistence type="predicted"/>
<sequence length="844" mass="97087">MSIFKSIKEFITSSNSNVDETVSRMGENKPNSSDFISEVRLTRFNHYLGGELNFTSQDSWDEFFKYEKQNPTLIGFEKRSRRQFRNLYHSDNIIVAEAAGTIEITSTKEVLQIPLKDTKLEKMRATTANEKAIILHKQESVAMIDHETKQFHIFEFEWQPFNFAMGNDFWLVGTRETYDGPGELYCFDYSGKLNWAMSFKEQIVNVFGEFLFTPYLLEVSIDSTDIFVSSMDRLYRLDVHGNLKTRISIGELQEREMQNKYNQLQQSLSSPRTEEEAISAYATELANQFMMGFKRMTFASPFAGFAHDPATDMVFILEEKGRVSAWNKDGDLVWINTFKNSSRYIRWLDDKLIVSFNTGETFWLNKKGKFIYGANLPKKASTISLIPNQEKYIVICEDNRLYELEKGTGNLITGSEGHPGMELFTFSGRNVFFDGGISTKGYYWLAPDNHVWKQFESKNILESKMDVTTEVPVEISETKRFRQMWEVTSEEDWFGSREIDIQSKRIYVVEKGPRKSGNELRNLSDKELMKDTMSHYLTCYDFEGDVIWRNHVFSSMSSLYLSPDGKFIFTSAPSESDITYLPGYILIYSEEGRMVNKIKVEHHGYHLNFTSHYNAVVNFSVDRGSERKKGILNLIDNKRWGLTIDEENGQTVSSAPFGAGLNNVATNSYYITRKGKKKYVIKSVEVEKEFTFSEAINEAHQISSGQLILRVGNRAIKIFDQNLRENVELKEKENVLSITSASSTIAVLTKTELKGYDLNGNLKWKYSSIPKASENSVTWISKKQVYLWSLSNSHIKMVASINEKGDVINSQAFDSKEYYRSIIVNENDNSFIAQTNGIIQAYCI</sequence>
<dbReference type="InterPro" id="IPR015943">
    <property type="entry name" value="WD40/YVTN_repeat-like_dom_sf"/>
</dbReference>
<keyword evidence="2" id="KW-1185">Reference proteome</keyword>
<reference evidence="1 2" key="1">
    <citation type="journal article" date="2018" name="J. Microbiol.">
        <title>Bacillus spongiae sp. nov., isolated from sponge of Jeju Island.</title>
        <authorList>
            <person name="Lee G.E."/>
            <person name="Im W.T."/>
            <person name="Park J.S."/>
        </authorList>
    </citation>
    <scope>NUCLEOTIDE SEQUENCE [LARGE SCALE GENOMIC DNA]</scope>
    <source>
        <strain evidence="1 2">135PIL107-10</strain>
    </source>
</reference>
<gene>
    <name evidence="1" type="ORF">WAK64_06220</name>
</gene>